<feature type="domain" description="Peptidase C1A papain C-terminal" evidence="8">
    <location>
        <begin position="107"/>
        <end position="363"/>
    </location>
</feature>
<evidence type="ECO:0000259" key="8">
    <source>
        <dbReference type="SMART" id="SM00645"/>
    </source>
</evidence>
<dbReference type="InterPro" id="IPR000668">
    <property type="entry name" value="Peptidase_C1A_C"/>
</dbReference>
<feature type="signal peptide" evidence="7">
    <location>
        <begin position="1"/>
        <end position="32"/>
    </location>
</feature>
<dbReference type="GO" id="GO:0006508">
    <property type="term" value="P:proteolysis"/>
    <property type="evidence" value="ECO:0007669"/>
    <property type="project" value="UniProtKB-KW"/>
</dbReference>
<keyword evidence="5" id="KW-0788">Thiol protease</keyword>
<dbReference type="CDD" id="cd02620">
    <property type="entry name" value="Peptidase_C1A_CathepsinB"/>
    <property type="match status" value="1"/>
</dbReference>
<dbReference type="InterPro" id="IPR013128">
    <property type="entry name" value="Peptidase_C1A"/>
</dbReference>
<dbReference type="Pfam" id="PF08127">
    <property type="entry name" value="Propeptide_C1"/>
    <property type="match status" value="1"/>
</dbReference>
<comment type="similarity">
    <text evidence="1">Belongs to the peptidase C1 family.</text>
</comment>
<dbReference type="SMART" id="SM00645">
    <property type="entry name" value="Pept_C1"/>
    <property type="match status" value="1"/>
</dbReference>
<reference evidence="9" key="1">
    <citation type="submission" date="2021-05" db="EMBL/GenBank/DDBJ databases">
        <authorList>
            <person name="Alioto T."/>
            <person name="Alioto T."/>
            <person name="Gomez Garrido J."/>
        </authorList>
    </citation>
    <scope>NUCLEOTIDE SEQUENCE</scope>
</reference>
<organism evidence="9">
    <name type="scientific">Cacopsylla melanoneura</name>
    <dbReference type="NCBI Taxonomy" id="428564"/>
    <lineage>
        <taxon>Eukaryota</taxon>
        <taxon>Metazoa</taxon>
        <taxon>Ecdysozoa</taxon>
        <taxon>Arthropoda</taxon>
        <taxon>Hexapoda</taxon>
        <taxon>Insecta</taxon>
        <taxon>Pterygota</taxon>
        <taxon>Neoptera</taxon>
        <taxon>Paraneoptera</taxon>
        <taxon>Hemiptera</taxon>
        <taxon>Sternorrhyncha</taxon>
        <taxon>Psylloidea</taxon>
        <taxon>Psyllidae</taxon>
        <taxon>Psyllinae</taxon>
        <taxon>Cacopsylla</taxon>
    </lineage>
</organism>
<dbReference type="Pfam" id="PF00112">
    <property type="entry name" value="Peptidase_C1"/>
    <property type="match status" value="1"/>
</dbReference>
<evidence type="ECO:0000256" key="1">
    <source>
        <dbReference type="ARBA" id="ARBA00008455"/>
    </source>
</evidence>
<dbReference type="GO" id="GO:0004197">
    <property type="term" value="F:cysteine-type endopeptidase activity"/>
    <property type="evidence" value="ECO:0007669"/>
    <property type="project" value="InterPro"/>
</dbReference>
<evidence type="ECO:0000256" key="3">
    <source>
        <dbReference type="ARBA" id="ARBA00022729"/>
    </source>
</evidence>
<dbReference type="PANTHER" id="PTHR12411">
    <property type="entry name" value="CYSTEINE PROTEASE FAMILY C1-RELATED"/>
    <property type="match status" value="1"/>
</dbReference>
<dbReference type="AlphaFoldDB" id="A0A8D8LHL9"/>
<evidence type="ECO:0000256" key="6">
    <source>
        <dbReference type="ARBA" id="ARBA00023157"/>
    </source>
</evidence>
<dbReference type="InterPro" id="IPR038765">
    <property type="entry name" value="Papain-like_cys_pep_sf"/>
</dbReference>
<sequence length="367" mass="41636">MFFNECHLHRPYGRVFSTFCISMFLMCSLSQADRVDQYVFSVEFVQEINSLAQTWEAGHNFPISMTYEELGFLLDLSEPPANRSIYRSNHSESEASGSDDSFTVTDIPQSFDARVHWAHCPDIGKVYDQGACPSSYAFAVAPAFSDRRCIQSNGQQSEPMSIDYLLSCCHSCKFNDTTRECGAGQAITAWWFLHKRGVVSGGEYGSSKGCQPLSFPPCHRVFSSEGASCTDQKKPQLHCHTRCTNVDYDIPYSQDRHRAMIQYFVATKEDSIKLEILNHGPVTAQITTYEDFLHYKSGVYKHTTGERFPHQHTLKLIGWGVENDTPYWLLINSWGKSWGDEGTFKILRGAAECNLEYYVTAALPKRY</sequence>
<keyword evidence="6" id="KW-1015">Disulfide bond</keyword>
<dbReference type="Gene3D" id="3.90.70.10">
    <property type="entry name" value="Cysteine proteinases"/>
    <property type="match status" value="1"/>
</dbReference>
<proteinExistence type="inferred from homology"/>
<keyword evidence="2" id="KW-0645">Protease</keyword>
<feature type="chain" id="PRO_5034703201" evidence="7">
    <location>
        <begin position="33"/>
        <end position="367"/>
    </location>
</feature>
<evidence type="ECO:0000256" key="4">
    <source>
        <dbReference type="ARBA" id="ARBA00022801"/>
    </source>
</evidence>
<protein>
    <submittedName>
        <fullName evidence="9">Cathepsin B</fullName>
    </submittedName>
</protein>
<name>A0A8D8LHL9_9HEMI</name>
<dbReference type="SUPFAM" id="SSF54001">
    <property type="entry name" value="Cysteine proteinases"/>
    <property type="match status" value="1"/>
</dbReference>
<dbReference type="EMBL" id="HBUF01019967">
    <property type="protein sequence ID" value="CAG6610865.1"/>
    <property type="molecule type" value="Transcribed_RNA"/>
</dbReference>
<evidence type="ECO:0000256" key="7">
    <source>
        <dbReference type="SAM" id="SignalP"/>
    </source>
</evidence>
<evidence type="ECO:0000256" key="2">
    <source>
        <dbReference type="ARBA" id="ARBA00022670"/>
    </source>
</evidence>
<evidence type="ECO:0000313" key="9">
    <source>
        <dbReference type="EMBL" id="CAG6610865.1"/>
    </source>
</evidence>
<dbReference type="InterPro" id="IPR012599">
    <property type="entry name" value="Propeptide_C1A"/>
</dbReference>
<keyword evidence="3 7" id="KW-0732">Signal</keyword>
<evidence type="ECO:0000256" key="5">
    <source>
        <dbReference type="ARBA" id="ARBA00022807"/>
    </source>
</evidence>
<keyword evidence="4" id="KW-0378">Hydrolase</keyword>
<accession>A0A8D8LHL9</accession>